<protein>
    <submittedName>
        <fullName evidence="9">Amino-acid carrier protein AlsT</fullName>
    </submittedName>
</protein>
<keyword evidence="5 8" id="KW-0812">Transmembrane</keyword>
<dbReference type="PANTHER" id="PTHR30330:SF3">
    <property type="entry name" value="TRANSCRIPTIONAL REGULATOR, LRP FAMILY"/>
    <property type="match status" value="1"/>
</dbReference>
<dbReference type="AlphaFoldDB" id="A0A564TL06"/>
<dbReference type="Proteomes" id="UP000358366">
    <property type="component" value="Unassembled WGS sequence"/>
</dbReference>
<gene>
    <name evidence="9" type="primary">alsT_3</name>
    <name evidence="9" type="ORF">DFSSTS7063_01568</name>
</gene>
<feature type="transmembrane region" description="Helical" evidence="8">
    <location>
        <begin position="95"/>
        <end position="118"/>
    </location>
</feature>
<feature type="transmembrane region" description="Helical" evidence="8">
    <location>
        <begin position="7"/>
        <end position="28"/>
    </location>
</feature>
<dbReference type="GO" id="GO:0005283">
    <property type="term" value="F:amino acid:sodium symporter activity"/>
    <property type="evidence" value="ECO:0007669"/>
    <property type="project" value="InterPro"/>
</dbReference>
<evidence type="ECO:0000313" key="10">
    <source>
        <dbReference type="Proteomes" id="UP000358366"/>
    </source>
</evidence>
<comment type="similarity">
    <text evidence="2">Belongs to the alanine or glycine:cation symporter (AGCS) (TC 2.A.25) family.</text>
</comment>
<organism evidence="9 10">
    <name type="scientific">Dorea formicigenerans</name>
    <dbReference type="NCBI Taxonomy" id="39486"/>
    <lineage>
        <taxon>Bacteria</taxon>
        <taxon>Bacillati</taxon>
        <taxon>Bacillota</taxon>
        <taxon>Clostridia</taxon>
        <taxon>Lachnospirales</taxon>
        <taxon>Lachnospiraceae</taxon>
        <taxon>Dorea</taxon>
    </lineage>
</organism>
<evidence type="ECO:0000256" key="2">
    <source>
        <dbReference type="ARBA" id="ARBA00009261"/>
    </source>
</evidence>
<evidence type="ECO:0000256" key="3">
    <source>
        <dbReference type="ARBA" id="ARBA00022448"/>
    </source>
</evidence>
<dbReference type="Pfam" id="PF01235">
    <property type="entry name" value="Na_Ala_symp"/>
    <property type="match status" value="1"/>
</dbReference>
<sequence>MAIFYVICGLIVIVGNIANLPSGIVMIFKMAFSVEAVGGGLCGSIVASMMNAMRYGVARGVFSNEAGMGSAAITAAAATTDNPVRQGYINMTGTFWDTIVVCTITGLAIASSGVLGMTDSAGDYLTGSDITILWLYILAAHRHLILYGVFRI</sequence>
<feature type="transmembrane region" description="Helical" evidence="8">
    <location>
        <begin position="34"/>
        <end position="53"/>
    </location>
</feature>
<evidence type="ECO:0000256" key="4">
    <source>
        <dbReference type="ARBA" id="ARBA00022475"/>
    </source>
</evidence>
<dbReference type="InterPro" id="IPR001463">
    <property type="entry name" value="Na/Ala_symport"/>
</dbReference>
<evidence type="ECO:0000256" key="8">
    <source>
        <dbReference type="SAM" id="Phobius"/>
    </source>
</evidence>
<proteinExistence type="inferred from homology"/>
<feature type="transmembrane region" description="Helical" evidence="8">
    <location>
        <begin position="130"/>
        <end position="150"/>
    </location>
</feature>
<evidence type="ECO:0000256" key="1">
    <source>
        <dbReference type="ARBA" id="ARBA00004651"/>
    </source>
</evidence>
<comment type="subcellular location">
    <subcellularLocation>
        <location evidence="1">Cell membrane</location>
        <topology evidence="1">Multi-pass membrane protein</topology>
    </subcellularLocation>
</comment>
<name>A0A564TL06_9FIRM</name>
<evidence type="ECO:0000313" key="9">
    <source>
        <dbReference type="EMBL" id="VUX07900.1"/>
    </source>
</evidence>
<dbReference type="PANTHER" id="PTHR30330">
    <property type="entry name" value="AGSS FAMILY TRANSPORTER, SODIUM-ALANINE"/>
    <property type="match status" value="1"/>
</dbReference>
<evidence type="ECO:0000256" key="6">
    <source>
        <dbReference type="ARBA" id="ARBA00022989"/>
    </source>
</evidence>
<keyword evidence="4" id="KW-1003">Cell membrane</keyword>
<keyword evidence="7 8" id="KW-0472">Membrane</keyword>
<accession>A0A564TL06</accession>
<evidence type="ECO:0000256" key="5">
    <source>
        <dbReference type="ARBA" id="ARBA00022692"/>
    </source>
</evidence>
<dbReference type="EMBL" id="CABHNI010000028">
    <property type="protein sequence ID" value="VUX07900.1"/>
    <property type="molecule type" value="Genomic_DNA"/>
</dbReference>
<evidence type="ECO:0000256" key="7">
    <source>
        <dbReference type="ARBA" id="ARBA00023136"/>
    </source>
</evidence>
<keyword evidence="6 8" id="KW-1133">Transmembrane helix</keyword>
<keyword evidence="3" id="KW-0813">Transport</keyword>
<reference evidence="9 10" key="1">
    <citation type="submission" date="2019-07" db="EMBL/GenBank/DDBJ databases">
        <authorList>
            <person name="Hibberd C M."/>
            <person name="Gehrig L. J."/>
            <person name="Chang H.-W."/>
            <person name="Venkatesh S."/>
        </authorList>
    </citation>
    <scope>NUCLEOTIDE SEQUENCE [LARGE SCALE GENOMIC DNA]</scope>
    <source>
        <strain evidence="9">Dorea_formicigenerans_SSTS_Bg7063</strain>
    </source>
</reference>
<dbReference type="GO" id="GO:0005886">
    <property type="term" value="C:plasma membrane"/>
    <property type="evidence" value="ECO:0007669"/>
    <property type="project" value="UniProtKB-SubCell"/>
</dbReference>